<feature type="transmembrane region" description="Helical" evidence="7">
    <location>
        <begin position="333"/>
        <end position="353"/>
    </location>
</feature>
<feature type="transmembrane region" description="Helical" evidence="7">
    <location>
        <begin position="683"/>
        <end position="701"/>
    </location>
</feature>
<keyword evidence="5 7" id="KW-0472">Membrane</keyword>
<accession>A0A9W9YB65</accession>
<dbReference type="Pfam" id="PF03348">
    <property type="entry name" value="Serinc"/>
    <property type="match status" value="3"/>
</dbReference>
<dbReference type="AlphaFoldDB" id="A0A9W9YB65"/>
<protein>
    <recommendedName>
        <fullName evidence="10">Serine incorporator 5</fullName>
    </recommendedName>
</protein>
<feature type="transmembrane region" description="Helical" evidence="7">
    <location>
        <begin position="751"/>
        <end position="771"/>
    </location>
</feature>
<keyword evidence="3 7" id="KW-0812">Transmembrane</keyword>
<feature type="compositionally biased region" description="Basic and acidic residues" evidence="6">
    <location>
        <begin position="18"/>
        <end position="28"/>
    </location>
</feature>
<evidence type="ECO:0000313" key="9">
    <source>
        <dbReference type="Proteomes" id="UP001163046"/>
    </source>
</evidence>
<feature type="transmembrane region" description="Helical" evidence="7">
    <location>
        <begin position="837"/>
        <end position="858"/>
    </location>
</feature>
<feature type="transmembrane region" description="Helical" evidence="7">
    <location>
        <begin position="421"/>
        <end position="442"/>
    </location>
</feature>
<feature type="transmembrane region" description="Helical" evidence="7">
    <location>
        <begin position="492"/>
        <end position="512"/>
    </location>
</feature>
<dbReference type="PANTHER" id="PTHR10383:SF9">
    <property type="entry name" value="SERINE INCORPORATOR, ISOFORM F"/>
    <property type="match status" value="1"/>
</dbReference>
<feature type="transmembrane region" description="Helical" evidence="7">
    <location>
        <begin position="228"/>
        <end position="253"/>
    </location>
</feature>
<sequence>MEQLQEEEFAANENNDSAESHVETKEYKEEDGEGVLNSKAGNYTKSTTKTFHLISLIGPGRTNREDFTAIHLFYLLVFLLVIVSSYGLFHPAVNTTLAEKIFCASRNKTSSVNCQTMLPYSLIYRIYFATSIFFLVLCVLFCFFSTNNILRINVHSGFWIPKLAFLVLSALCALSIPRSGFGLVWMYFGIAGSFLYTLIQFVFLVDAAKGWNEFLTDRMEETTSSAKFWNFLRLLSACAMYISSAIVVVLLFIFYSKHDSCRTNLLLLTGTVALCAVAILISAFLDSYSERLLQTSFVTMYTTYLTYASLRYGQSECNAERDYAIKTGNEPDLNLYSVGNVLIIFCLLAFACLRESQTYYRKFGRRVISNGKISMSDERESSSSYNYSFLYFIFSMFSLHAMMIITNWYNPRETHYGEIAVNWIALTVKTFASLVTIFLYIWSLVAPSIFPGQDVHSIQGIMTSLGTFTCRTFYTLFIQPCPWWNQSKSTRFVYTFFLLAGTVVSCAMYLPAVRRALESNAYFCNKLTRMGNCLSMDPAYLAVYRICFSMAAFFLLFSLILYSVQYYSDPRALIHNGLWLVKFGLFFGLVLFTFFIPMEFSKVWMYLGLVGTFVFIGIQLFLLVDLTRVWNKTWARKMEKSGKRCWFYSVFVCTIILYAISAAAIVCFYVFFGATRRCKTNKMFVSINLVLCAVAGIISIHPKVQDGGLLQSSVVTTYSVYLTWSALSYNPNERCNPVATYVSEADMRPSLNIQASLDLFLLVITVIYFSVRISPITDTLRKLIATTLRLIIGLRRRKVKDGDDESPDEERGNADAAVDETENVEFSEEMVPYSYSFFHFVYFIAAIHVTMVLTNWYSPKDGSNIKLSIAWAAMSIKMTSSSICILLYIWSLAVPILLYNKKPC</sequence>
<evidence type="ECO:0000256" key="6">
    <source>
        <dbReference type="SAM" id="MobiDB-lite"/>
    </source>
</evidence>
<keyword evidence="4 7" id="KW-1133">Transmembrane helix</keyword>
<evidence type="ECO:0000256" key="1">
    <source>
        <dbReference type="ARBA" id="ARBA00004141"/>
    </source>
</evidence>
<organism evidence="8 9">
    <name type="scientific">Desmophyllum pertusum</name>
    <dbReference type="NCBI Taxonomy" id="174260"/>
    <lineage>
        <taxon>Eukaryota</taxon>
        <taxon>Metazoa</taxon>
        <taxon>Cnidaria</taxon>
        <taxon>Anthozoa</taxon>
        <taxon>Hexacorallia</taxon>
        <taxon>Scleractinia</taxon>
        <taxon>Caryophylliina</taxon>
        <taxon>Caryophylliidae</taxon>
        <taxon>Desmophyllum</taxon>
    </lineage>
</organism>
<feature type="transmembrane region" description="Helical" evidence="7">
    <location>
        <begin position="542"/>
        <end position="564"/>
    </location>
</feature>
<comment type="subcellular location">
    <subcellularLocation>
        <location evidence="1">Membrane</location>
        <topology evidence="1">Multi-pass membrane protein</topology>
    </subcellularLocation>
</comment>
<name>A0A9W9YB65_9CNID</name>
<feature type="transmembrane region" description="Helical" evidence="7">
    <location>
        <begin position="708"/>
        <end position="727"/>
    </location>
</feature>
<feature type="region of interest" description="Disordered" evidence="6">
    <location>
        <begin position="1"/>
        <end position="40"/>
    </location>
</feature>
<evidence type="ECO:0000256" key="3">
    <source>
        <dbReference type="ARBA" id="ARBA00022692"/>
    </source>
</evidence>
<reference evidence="8" key="1">
    <citation type="submission" date="2023-01" db="EMBL/GenBank/DDBJ databases">
        <title>Genome assembly of the deep-sea coral Lophelia pertusa.</title>
        <authorList>
            <person name="Herrera S."/>
            <person name="Cordes E."/>
        </authorList>
    </citation>
    <scope>NUCLEOTIDE SEQUENCE</scope>
    <source>
        <strain evidence="8">USNM1676648</strain>
        <tissue evidence="8">Polyp</tissue>
    </source>
</reference>
<dbReference type="InterPro" id="IPR005016">
    <property type="entry name" value="TDE1/TMS"/>
</dbReference>
<dbReference type="GO" id="GO:0016020">
    <property type="term" value="C:membrane"/>
    <property type="evidence" value="ECO:0007669"/>
    <property type="project" value="UniProtKB-SubCell"/>
</dbReference>
<feature type="compositionally biased region" description="Acidic residues" evidence="6">
    <location>
        <begin position="1"/>
        <end position="10"/>
    </location>
</feature>
<comment type="similarity">
    <text evidence="2">Belongs to the TDE1 family.</text>
</comment>
<evidence type="ECO:0000256" key="7">
    <source>
        <dbReference type="SAM" id="Phobius"/>
    </source>
</evidence>
<gene>
    <name evidence="8" type="ORF">OS493_021689</name>
</gene>
<evidence type="ECO:0000256" key="5">
    <source>
        <dbReference type="ARBA" id="ARBA00023136"/>
    </source>
</evidence>
<feature type="transmembrane region" description="Helical" evidence="7">
    <location>
        <begin position="69"/>
        <end position="89"/>
    </location>
</feature>
<feature type="transmembrane region" description="Helical" evidence="7">
    <location>
        <begin position="126"/>
        <end position="146"/>
    </location>
</feature>
<feature type="transmembrane region" description="Helical" evidence="7">
    <location>
        <begin position="645"/>
        <end position="671"/>
    </location>
</feature>
<proteinExistence type="inferred from homology"/>
<evidence type="ECO:0000313" key="8">
    <source>
        <dbReference type="EMBL" id="KAJ7330760.1"/>
    </source>
</evidence>
<feature type="transmembrane region" description="Helical" evidence="7">
    <location>
        <begin position="603"/>
        <end position="624"/>
    </location>
</feature>
<dbReference type="EMBL" id="MU827791">
    <property type="protein sequence ID" value="KAJ7330760.1"/>
    <property type="molecule type" value="Genomic_DNA"/>
</dbReference>
<keyword evidence="9" id="KW-1185">Reference proteome</keyword>
<evidence type="ECO:0008006" key="10">
    <source>
        <dbReference type="Google" id="ProtNLM"/>
    </source>
</evidence>
<dbReference type="OrthoDB" id="5963193at2759"/>
<feature type="transmembrane region" description="Helical" evidence="7">
    <location>
        <begin position="183"/>
        <end position="208"/>
    </location>
</feature>
<feature type="transmembrane region" description="Helical" evidence="7">
    <location>
        <begin position="265"/>
        <end position="285"/>
    </location>
</feature>
<evidence type="ECO:0000256" key="4">
    <source>
        <dbReference type="ARBA" id="ARBA00022989"/>
    </source>
</evidence>
<feature type="transmembrane region" description="Helical" evidence="7">
    <location>
        <begin position="576"/>
        <end position="597"/>
    </location>
</feature>
<feature type="transmembrane region" description="Helical" evidence="7">
    <location>
        <begin position="158"/>
        <end position="176"/>
    </location>
</feature>
<feature type="transmembrane region" description="Helical" evidence="7">
    <location>
        <begin position="389"/>
        <end position="409"/>
    </location>
</feature>
<dbReference type="Proteomes" id="UP001163046">
    <property type="component" value="Unassembled WGS sequence"/>
</dbReference>
<feature type="transmembrane region" description="Helical" evidence="7">
    <location>
        <begin position="878"/>
        <end position="899"/>
    </location>
</feature>
<dbReference type="PANTHER" id="PTHR10383">
    <property type="entry name" value="SERINE INCORPORATOR"/>
    <property type="match status" value="1"/>
</dbReference>
<evidence type="ECO:0000256" key="2">
    <source>
        <dbReference type="ARBA" id="ARBA00006665"/>
    </source>
</evidence>
<comment type="caution">
    <text evidence="8">The sequence shown here is derived from an EMBL/GenBank/DDBJ whole genome shotgun (WGS) entry which is preliminary data.</text>
</comment>